<dbReference type="SUPFAM" id="SSF55257">
    <property type="entry name" value="RBP11-like subunits of RNA polymerase"/>
    <property type="match status" value="1"/>
</dbReference>
<dbReference type="GO" id="GO:0003677">
    <property type="term" value="F:DNA binding"/>
    <property type="evidence" value="ECO:0007669"/>
    <property type="project" value="UniProtKB-UniRule"/>
</dbReference>
<evidence type="ECO:0000256" key="9">
    <source>
        <dbReference type="ARBA" id="ARBA00033070"/>
    </source>
</evidence>
<dbReference type="InterPro" id="IPR011260">
    <property type="entry name" value="RNAP_asu_C"/>
</dbReference>
<dbReference type="HAMAP" id="MF_00059">
    <property type="entry name" value="RNApol_bact_RpoA"/>
    <property type="match status" value="1"/>
</dbReference>
<dbReference type="InterPro" id="IPR011773">
    <property type="entry name" value="DNA-dir_RpoA"/>
</dbReference>
<dbReference type="FunFam" id="1.10.150.20:FF:000001">
    <property type="entry name" value="DNA-directed RNA polymerase subunit alpha"/>
    <property type="match status" value="1"/>
</dbReference>
<keyword evidence="7 11" id="KW-0804">Transcription</keyword>
<reference evidence="13" key="2">
    <citation type="journal article" date="2021" name="PeerJ">
        <title>Extensive microbial diversity within the chicken gut microbiome revealed by metagenomics and culture.</title>
        <authorList>
            <person name="Gilroy R."/>
            <person name="Ravi A."/>
            <person name="Getino M."/>
            <person name="Pursley I."/>
            <person name="Horton D.L."/>
            <person name="Alikhan N.F."/>
            <person name="Baker D."/>
            <person name="Gharbi K."/>
            <person name="Hall N."/>
            <person name="Watson M."/>
            <person name="Adriaenssens E.M."/>
            <person name="Foster-Nyarko E."/>
            <person name="Jarju S."/>
            <person name="Secka A."/>
            <person name="Antonio M."/>
            <person name="Oren A."/>
            <person name="Chaudhuri R.R."/>
            <person name="La Ragione R."/>
            <person name="Hildebrand F."/>
            <person name="Pallen M.J."/>
        </authorList>
    </citation>
    <scope>NUCLEOTIDE SEQUENCE</scope>
    <source>
        <strain evidence="13">7293</strain>
    </source>
</reference>
<dbReference type="GO" id="GO:0005737">
    <property type="term" value="C:cytoplasm"/>
    <property type="evidence" value="ECO:0007669"/>
    <property type="project" value="UniProtKB-ARBA"/>
</dbReference>
<comment type="domain">
    <text evidence="11">The N-terminal domain is essential for RNAP assembly and basal transcription, whereas the C-terminal domain is involved in interaction with transcriptional regulators and with upstream promoter elements.</text>
</comment>
<feature type="domain" description="DNA-directed RNA polymerase RpoA/D/Rpb3-type" evidence="12">
    <location>
        <begin position="27"/>
        <end position="245"/>
    </location>
</feature>
<evidence type="ECO:0000256" key="1">
    <source>
        <dbReference type="ARBA" id="ARBA00007123"/>
    </source>
</evidence>
<evidence type="ECO:0000256" key="3">
    <source>
        <dbReference type="ARBA" id="ARBA00015972"/>
    </source>
</evidence>
<dbReference type="NCBIfam" id="NF003513">
    <property type="entry name" value="PRK05182.1-2"/>
    <property type="match status" value="1"/>
</dbReference>
<evidence type="ECO:0000256" key="10">
    <source>
        <dbReference type="ARBA" id="ARBA00048552"/>
    </source>
</evidence>
<dbReference type="Gene3D" id="2.170.120.12">
    <property type="entry name" value="DNA-directed RNA polymerase, insert domain"/>
    <property type="match status" value="1"/>
</dbReference>
<keyword evidence="6 11" id="KW-0548">Nucleotidyltransferase</keyword>
<dbReference type="Gene3D" id="1.10.150.20">
    <property type="entry name" value="5' to 3' exonuclease, C-terminal subdomain"/>
    <property type="match status" value="1"/>
</dbReference>
<dbReference type="GO" id="GO:0006351">
    <property type="term" value="P:DNA-templated transcription"/>
    <property type="evidence" value="ECO:0007669"/>
    <property type="project" value="UniProtKB-UniRule"/>
</dbReference>
<dbReference type="SUPFAM" id="SSF47789">
    <property type="entry name" value="C-terminal domain of RNA polymerase alpha subunit"/>
    <property type="match status" value="1"/>
</dbReference>
<dbReference type="NCBIfam" id="NF003519">
    <property type="entry name" value="PRK05182.2-5"/>
    <property type="match status" value="1"/>
</dbReference>
<proteinExistence type="inferred from homology"/>
<sequence length="353" mass="39398">MARKNLLKGFKRPSGIISDHTVSTADYGKFVAYPFERGFGTTVGNTLRRVLLSSIQGYAVTAIRFTTFGNGDSRDAHMVTSEFEPLRGVKEDISDIIAAIKKLQISMPDDSEGTVLTIPCKGPGVITGKDFERDQVVVTNPDLPIFTMMDDCDLEMEVQIDLGRGYVPSELNEKYSEEPGTIAIDAFFSPVKRVLYSIEPTRVGQRNDYEKLTLEIYTDGTITPENALGEAAKIVKEHFTIFINFDEGQVCTTEEIDEEEERIRKLLDTPVEELELTVRSSNCLKNAGIKTIGDLARKTEDEIAKTRNFGKKSLSEIKDKLKEWGLTLGMTDFSVLKTSIKVPENKEVENNEA</sequence>
<evidence type="ECO:0000256" key="11">
    <source>
        <dbReference type="HAMAP-Rule" id="MF_00059"/>
    </source>
</evidence>
<dbReference type="InterPro" id="IPR036643">
    <property type="entry name" value="RNApol_insert_sf"/>
</dbReference>
<dbReference type="GO" id="GO:0003899">
    <property type="term" value="F:DNA-directed RNA polymerase activity"/>
    <property type="evidence" value="ECO:0007669"/>
    <property type="project" value="UniProtKB-UniRule"/>
</dbReference>
<dbReference type="InterPro" id="IPR011262">
    <property type="entry name" value="DNA-dir_RNA_pol_insert"/>
</dbReference>
<dbReference type="NCBIfam" id="TIGR02027">
    <property type="entry name" value="rpoA"/>
    <property type="match status" value="1"/>
</dbReference>
<dbReference type="GO" id="GO:0046983">
    <property type="term" value="F:protein dimerization activity"/>
    <property type="evidence" value="ECO:0007669"/>
    <property type="project" value="InterPro"/>
</dbReference>
<comment type="catalytic activity">
    <reaction evidence="10 11">
        <text>RNA(n) + a ribonucleoside 5'-triphosphate = RNA(n+1) + diphosphate</text>
        <dbReference type="Rhea" id="RHEA:21248"/>
        <dbReference type="Rhea" id="RHEA-COMP:14527"/>
        <dbReference type="Rhea" id="RHEA-COMP:17342"/>
        <dbReference type="ChEBI" id="CHEBI:33019"/>
        <dbReference type="ChEBI" id="CHEBI:61557"/>
        <dbReference type="ChEBI" id="CHEBI:140395"/>
        <dbReference type="EC" id="2.7.7.6"/>
    </reaction>
</comment>
<evidence type="ECO:0000313" key="14">
    <source>
        <dbReference type="Proteomes" id="UP000823615"/>
    </source>
</evidence>
<evidence type="ECO:0000256" key="7">
    <source>
        <dbReference type="ARBA" id="ARBA00023163"/>
    </source>
</evidence>
<dbReference type="SUPFAM" id="SSF56553">
    <property type="entry name" value="Insert subdomain of RNA polymerase alpha subunit"/>
    <property type="match status" value="1"/>
</dbReference>
<keyword evidence="4 11" id="KW-0240">DNA-directed RNA polymerase</keyword>
<organism evidence="13 14">
    <name type="scientific">Candidatus Ornithospirochaeta stercoripullorum</name>
    <dbReference type="NCBI Taxonomy" id="2840899"/>
    <lineage>
        <taxon>Bacteria</taxon>
        <taxon>Pseudomonadati</taxon>
        <taxon>Spirochaetota</taxon>
        <taxon>Spirochaetia</taxon>
        <taxon>Spirochaetales</taxon>
        <taxon>Spirochaetaceae</taxon>
        <taxon>Spirochaetaceae incertae sedis</taxon>
        <taxon>Candidatus Ornithospirochaeta</taxon>
    </lineage>
</organism>
<dbReference type="Pfam" id="PF01000">
    <property type="entry name" value="RNA_pol_A_bac"/>
    <property type="match status" value="1"/>
</dbReference>
<evidence type="ECO:0000313" key="13">
    <source>
        <dbReference type="EMBL" id="MBO8435963.1"/>
    </source>
</evidence>
<dbReference type="AlphaFoldDB" id="A0A9D9DYQ4"/>
<dbReference type="Pfam" id="PF03118">
    <property type="entry name" value="RNA_pol_A_CTD"/>
    <property type="match status" value="1"/>
</dbReference>
<comment type="similarity">
    <text evidence="1 11">Belongs to the RNA polymerase alpha chain family.</text>
</comment>
<comment type="function">
    <text evidence="11">DNA-dependent RNA polymerase catalyzes the transcription of DNA into RNA using the four ribonucleoside triphosphates as substrates.</text>
</comment>
<evidence type="ECO:0000256" key="8">
    <source>
        <dbReference type="ARBA" id="ARBA00032524"/>
    </source>
</evidence>
<dbReference type="GO" id="GO:0000428">
    <property type="term" value="C:DNA-directed RNA polymerase complex"/>
    <property type="evidence" value="ECO:0007669"/>
    <property type="project" value="UniProtKB-KW"/>
</dbReference>
<keyword evidence="5 11" id="KW-0808">Transferase</keyword>
<dbReference type="InterPro" id="IPR036603">
    <property type="entry name" value="RBP11-like"/>
</dbReference>
<evidence type="ECO:0000256" key="6">
    <source>
        <dbReference type="ARBA" id="ARBA00022695"/>
    </source>
</evidence>
<reference evidence="13" key="1">
    <citation type="submission" date="2020-10" db="EMBL/GenBank/DDBJ databases">
        <authorList>
            <person name="Gilroy R."/>
        </authorList>
    </citation>
    <scope>NUCLEOTIDE SEQUENCE</scope>
    <source>
        <strain evidence="13">7293</strain>
    </source>
</reference>
<dbReference type="EC" id="2.7.7.6" evidence="2 11"/>
<comment type="caution">
    <text evidence="13">The sequence shown here is derived from an EMBL/GenBank/DDBJ whole genome shotgun (WGS) entry which is preliminary data.</text>
</comment>
<dbReference type="Proteomes" id="UP000823615">
    <property type="component" value="Unassembled WGS sequence"/>
</dbReference>
<dbReference type="SMART" id="SM00662">
    <property type="entry name" value="RPOLD"/>
    <property type="match status" value="1"/>
</dbReference>
<evidence type="ECO:0000256" key="5">
    <source>
        <dbReference type="ARBA" id="ARBA00022679"/>
    </source>
</evidence>
<evidence type="ECO:0000259" key="12">
    <source>
        <dbReference type="SMART" id="SM00662"/>
    </source>
</evidence>
<feature type="region of interest" description="Alpha N-terminal domain (alpha-NTD)" evidence="11">
    <location>
        <begin position="1"/>
        <end position="246"/>
    </location>
</feature>
<dbReference type="CDD" id="cd06928">
    <property type="entry name" value="RNAP_alpha_NTD"/>
    <property type="match status" value="1"/>
</dbReference>
<comment type="subunit">
    <text evidence="11">Homodimer. The RNAP catalytic core consists of 2 alpha, 1 beta, 1 beta' and 1 omega subunit. When a sigma factor is associated with the core the holoenzyme is formed, which can initiate transcription.</text>
</comment>
<dbReference type="EMBL" id="JADIMT010000040">
    <property type="protein sequence ID" value="MBO8435963.1"/>
    <property type="molecule type" value="Genomic_DNA"/>
</dbReference>
<gene>
    <name evidence="11" type="primary">rpoA</name>
    <name evidence="13" type="ORF">IAA97_03185</name>
</gene>
<evidence type="ECO:0000256" key="2">
    <source>
        <dbReference type="ARBA" id="ARBA00012418"/>
    </source>
</evidence>
<accession>A0A9D9DYQ4</accession>
<dbReference type="Gene3D" id="3.30.1360.10">
    <property type="entry name" value="RNA polymerase, RBP11-like subunit"/>
    <property type="match status" value="1"/>
</dbReference>
<feature type="region of interest" description="Alpha C-terminal domain (alpha-CTD)" evidence="11">
    <location>
        <begin position="263"/>
        <end position="353"/>
    </location>
</feature>
<dbReference type="Pfam" id="PF01193">
    <property type="entry name" value="RNA_pol_L"/>
    <property type="match status" value="1"/>
</dbReference>
<evidence type="ECO:0000256" key="4">
    <source>
        <dbReference type="ARBA" id="ARBA00022478"/>
    </source>
</evidence>
<name>A0A9D9DYQ4_9SPIO</name>
<dbReference type="InterPro" id="IPR011263">
    <property type="entry name" value="DNA-dir_RNA_pol_RpoA/D/Rpb3"/>
</dbReference>
<protein>
    <recommendedName>
        <fullName evidence="3 11">DNA-directed RNA polymerase subunit alpha</fullName>
        <shortName evidence="11">RNAP subunit alpha</shortName>
        <ecNumber evidence="2 11">2.7.7.6</ecNumber>
    </recommendedName>
    <alternativeName>
        <fullName evidence="9 11">RNA polymerase subunit alpha</fullName>
    </alternativeName>
    <alternativeName>
        <fullName evidence="8 11">Transcriptase subunit alpha</fullName>
    </alternativeName>
</protein>